<dbReference type="HOGENOM" id="CLU_2187458_0_0_1"/>
<keyword evidence="2" id="KW-1185">Reference proteome</keyword>
<organism evidence="1 2">
    <name type="scientific">Amborella trichopoda</name>
    <dbReference type="NCBI Taxonomy" id="13333"/>
    <lineage>
        <taxon>Eukaryota</taxon>
        <taxon>Viridiplantae</taxon>
        <taxon>Streptophyta</taxon>
        <taxon>Embryophyta</taxon>
        <taxon>Tracheophyta</taxon>
        <taxon>Spermatophyta</taxon>
        <taxon>Magnoliopsida</taxon>
        <taxon>Amborellales</taxon>
        <taxon>Amborellaceae</taxon>
        <taxon>Amborella</taxon>
    </lineage>
</organism>
<dbReference type="Gramene" id="ERN07454">
    <property type="protein sequence ID" value="ERN07454"/>
    <property type="gene ID" value="AMTR_s00019p00252520"/>
</dbReference>
<evidence type="ECO:0000313" key="2">
    <source>
        <dbReference type="Proteomes" id="UP000017836"/>
    </source>
</evidence>
<proteinExistence type="predicted"/>
<name>W1PI94_AMBTC</name>
<dbReference type="Proteomes" id="UP000017836">
    <property type="component" value="Unassembled WGS sequence"/>
</dbReference>
<accession>W1PI94</accession>
<gene>
    <name evidence="1" type="ORF">AMTR_s00019p00252520</name>
</gene>
<reference evidence="2" key="1">
    <citation type="journal article" date="2013" name="Science">
        <title>The Amborella genome and the evolution of flowering plants.</title>
        <authorList>
            <consortium name="Amborella Genome Project"/>
        </authorList>
    </citation>
    <scope>NUCLEOTIDE SEQUENCE [LARGE SCALE GENOMIC DNA]</scope>
</reference>
<dbReference type="AlphaFoldDB" id="W1PI94"/>
<protein>
    <submittedName>
        <fullName evidence="1">Uncharacterized protein</fullName>
    </submittedName>
</protein>
<sequence length="109" mass="12478">MEGGSEGRLTPFNQEVLQASTRRIIRLLEVWVLEEATAVQGLAKIFNFSFDENRLRIPPLQSKGKRKPLVDSSPSLILLVLYFLTDVQRMHELKMSHIKYKDQNVPSPA</sequence>
<evidence type="ECO:0000313" key="1">
    <source>
        <dbReference type="EMBL" id="ERN07454.1"/>
    </source>
</evidence>
<dbReference type="EMBL" id="KI393807">
    <property type="protein sequence ID" value="ERN07454.1"/>
    <property type="molecule type" value="Genomic_DNA"/>
</dbReference>